<evidence type="ECO:0008006" key="4">
    <source>
        <dbReference type="Google" id="ProtNLM"/>
    </source>
</evidence>
<accession>A0A345BUH8</accession>
<dbReference type="KEGG" id="rue:DT065_00315"/>
<evidence type="ECO:0000256" key="1">
    <source>
        <dbReference type="SAM" id="Coils"/>
    </source>
</evidence>
<dbReference type="AlphaFoldDB" id="A0A345BUH8"/>
<evidence type="ECO:0000313" key="3">
    <source>
        <dbReference type="Proteomes" id="UP000252100"/>
    </source>
</evidence>
<keyword evidence="1" id="KW-0175">Coiled coil</keyword>
<dbReference type="EMBL" id="CP031092">
    <property type="protein sequence ID" value="AXF54609.1"/>
    <property type="molecule type" value="Genomic_DNA"/>
</dbReference>
<gene>
    <name evidence="2" type="ORF">DT065_00315</name>
</gene>
<name>A0A345BUH8_9BACI</name>
<protein>
    <recommendedName>
        <fullName evidence="4">DUF2508 family protein</fullName>
    </recommendedName>
</protein>
<feature type="coiled-coil region" evidence="1">
    <location>
        <begin position="4"/>
        <end position="54"/>
    </location>
</feature>
<organism evidence="2 3">
    <name type="scientific">Salicibibacter kimchii</name>
    <dbReference type="NCBI Taxonomy" id="2099786"/>
    <lineage>
        <taxon>Bacteria</taxon>
        <taxon>Bacillati</taxon>
        <taxon>Bacillota</taxon>
        <taxon>Bacilli</taxon>
        <taxon>Bacillales</taxon>
        <taxon>Bacillaceae</taxon>
        <taxon>Salicibibacter</taxon>
    </lineage>
</organism>
<dbReference type="RefSeq" id="WP_114369861.1">
    <property type="nucleotide sequence ID" value="NZ_CP031092.1"/>
</dbReference>
<reference evidence="2 3" key="1">
    <citation type="journal article" date="2018" name="J. Microbiol.">
        <title>Salicibibacter kimchii gen. nov., sp. nov., a moderately halophilic and alkalitolerant bacterium in the family Bacillaceae, isolated from kimchi.</title>
        <authorList>
            <person name="Jang J.Y."/>
            <person name="Oh Y.J."/>
            <person name="Lim S.K."/>
            <person name="Park H.K."/>
            <person name="Lee C."/>
            <person name="Kim J.Y."/>
            <person name="Lee M.A."/>
            <person name="Choi H.J."/>
        </authorList>
    </citation>
    <scope>NUCLEOTIDE SEQUENCE [LARGE SCALE GENOMIC DNA]</scope>
    <source>
        <strain evidence="2 3">NKC1-1</strain>
    </source>
</reference>
<proteinExistence type="predicted"/>
<dbReference type="Proteomes" id="UP000252100">
    <property type="component" value="Chromosome"/>
</dbReference>
<sequence length="89" mass="10253">MSERKVLKEALDHLANEVTLMQQQKYKREILKLYDEQAEKAERYERALKSIVEVDTEAANRDLILQKHALGAVEMRNLAKEALREGGGE</sequence>
<keyword evidence="3" id="KW-1185">Reference proteome</keyword>
<evidence type="ECO:0000313" key="2">
    <source>
        <dbReference type="EMBL" id="AXF54609.1"/>
    </source>
</evidence>